<dbReference type="PROSITE" id="PS51192">
    <property type="entry name" value="HELICASE_ATP_BIND_1"/>
    <property type="match status" value="1"/>
</dbReference>
<dbReference type="InterPro" id="IPR014001">
    <property type="entry name" value="Helicase_ATP-bd"/>
</dbReference>
<sequence>MNVFPKDTIFKYSWRTYQKRFLDNLDTYLADNHLHVSAPPGSGKTVLGLEIMLRLGKPALIVAPTLAIKNQWIQRFCELFLNTETSPDWISSDIKNPGIITVTTYQGIHSASETPEDEEDSNTVGKSSKVPFSEIIKKLQKQKVGTLILDEAHHLKNAWWRSLMELKEKIEPTVVSLTATPPFDVSGSEWQKYIKLNGPIDVEISVPELMLEGDLCPHQDLVHFTLPSEEEQKKIEYYHMQAIGFFEEIKNDENLLKAIEQHPVYNNPREHLEWIYENISSYTSGLVYLNFRGKEIAEVHFEIIDDQQKYVPEFDFLWLEELLDFYLLIDEVHFKDFEEHRTDLGNRLKRNGFLEKKTLSFFNSKNLNQILNSSIGKLQGIKDIADHEFSVLKDNLRMVILTDFIKKEYLNNGSQNTIDLDKIGAVPIFEKLRRENSQHKKIGILTGSLVIIPASSKDIFDELCTRKSLSGISVSPLSYDPEYLIIGLTDQIKHAIVHIITEVFQNGGIQVLIGTKSLLGEGWDAPKMNTLILASFVSSFVLSNQMRGRVIRTDKDVPNKTGNIWHLVCFDAEDTNGGQDLGIMKRRFKTFVGISNKENPTIENNFERLNINVIAHKDEISDVNQKFFHLAENRAELRGRWTKALDQGNILVEEIQVPAINMMAMEEMKMDYINKMSGNMVKVMASSVLLFWQNLLFGILRNIQEIDSMKSFSIIISLFGGAGFIVYGRKLYISARQYMKYKDVGKQLGSLAEVVLNGLIYEKVIRTPFEKLSIVSAANTNEGAVCYLKGGTQYENAQFIQILQELVSQVDNPKYLLKQKKSFFFMKKDLYYPIPEIFSKNKKSADFFNKSWNKIIGKSELVFTRSIEGRKILLKLRFEALLKRNGRIEHLHKWTR</sequence>
<reference evidence="3 4" key="1">
    <citation type="submission" date="2016-07" db="EMBL/GenBank/DDBJ databases">
        <authorList>
            <person name="Jeong J.-J."/>
            <person name="Kim D.W."/>
            <person name="Sang M.K."/>
            <person name="Choi I.-G."/>
            <person name="Kim K.D."/>
        </authorList>
    </citation>
    <scope>NUCLEOTIDE SEQUENCE [LARGE SCALE GENOMIC DNA]</scope>
    <source>
        <strain evidence="3 4">UTM-3</strain>
    </source>
</reference>
<evidence type="ECO:0000259" key="2">
    <source>
        <dbReference type="PROSITE" id="PS51192"/>
    </source>
</evidence>
<dbReference type="EMBL" id="MAYH01000002">
    <property type="protein sequence ID" value="OCA76762.1"/>
    <property type="molecule type" value="Genomic_DNA"/>
</dbReference>
<dbReference type="GO" id="GO:0005829">
    <property type="term" value="C:cytosol"/>
    <property type="evidence" value="ECO:0007669"/>
    <property type="project" value="TreeGrafter"/>
</dbReference>
<dbReference type="CDD" id="cd18785">
    <property type="entry name" value="SF2_C"/>
    <property type="match status" value="1"/>
</dbReference>
<feature type="transmembrane region" description="Helical" evidence="1">
    <location>
        <begin position="712"/>
        <end position="732"/>
    </location>
</feature>
<dbReference type="GO" id="GO:0005524">
    <property type="term" value="F:ATP binding"/>
    <property type="evidence" value="ECO:0007669"/>
    <property type="project" value="InterPro"/>
</dbReference>
<dbReference type="Gene3D" id="3.40.50.300">
    <property type="entry name" value="P-loop containing nucleotide triphosphate hydrolases"/>
    <property type="match status" value="2"/>
</dbReference>
<keyword evidence="1" id="KW-0812">Transmembrane</keyword>
<proteinExistence type="predicted"/>
<dbReference type="SUPFAM" id="SSF52540">
    <property type="entry name" value="P-loop containing nucleoside triphosphate hydrolases"/>
    <property type="match status" value="1"/>
</dbReference>
<dbReference type="InterPro" id="IPR006935">
    <property type="entry name" value="Helicase/UvrB_N"/>
</dbReference>
<feature type="domain" description="Helicase ATP-binding" evidence="2">
    <location>
        <begin position="25"/>
        <end position="199"/>
    </location>
</feature>
<gene>
    <name evidence="3" type="ORF">BBI01_21580</name>
</gene>
<keyword evidence="1" id="KW-1133">Transmembrane helix</keyword>
<accession>A0A1B8ZYU9</accession>
<dbReference type="GO" id="GO:0003677">
    <property type="term" value="F:DNA binding"/>
    <property type="evidence" value="ECO:0007669"/>
    <property type="project" value="InterPro"/>
</dbReference>
<dbReference type="PANTHER" id="PTHR47396:SF1">
    <property type="entry name" value="ATP-DEPENDENT HELICASE IRC3-RELATED"/>
    <property type="match status" value="1"/>
</dbReference>
<dbReference type="PANTHER" id="PTHR47396">
    <property type="entry name" value="TYPE I RESTRICTION ENZYME ECOKI R PROTEIN"/>
    <property type="match status" value="1"/>
</dbReference>
<dbReference type="Pfam" id="PF04851">
    <property type="entry name" value="ResIII"/>
    <property type="match status" value="1"/>
</dbReference>
<dbReference type="SMART" id="SM00487">
    <property type="entry name" value="DEXDc"/>
    <property type="match status" value="1"/>
</dbReference>
<evidence type="ECO:0000313" key="4">
    <source>
        <dbReference type="Proteomes" id="UP000092651"/>
    </source>
</evidence>
<dbReference type="RefSeq" id="WP_065393395.1">
    <property type="nucleotide sequence ID" value="NZ_MAYH01000002.1"/>
</dbReference>
<keyword evidence="4" id="KW-1185">Reference proteome</keyword>
<dbReference type="AlphaFoldDB" id="A0A1B8ZYU9"/>
<dbReference type="InterPro" id="IPR027417">
    <property type="entry name" value="P-loop_NTPase"/>
</dbReference>
<name>A0A1B8ZYU9_9FLAO</name>
<dbReference type="InterPro" id="IPR050742">
    <property type="entry name" value="Helicase_Restrict-Modif_Enz"/>
</dbReference>
<evidence type="ECO:0000256" key="1">
    <source>
        <dbReference type="SAM" id="Phobius"/>
    </source>
</evidence>
<protein>
    <recommendedName>
        <fullName evidence="2">Helicase ATP-binding domain-containing protein</fullName>
    </recommendedName>
</protein>
<dbReference type="OrthoDB" id="9759819at2"/>
<dbReference type="Proteomes" id="UP000092651">
    <property type="component" value="Unassembled WGS sequence"/>
</dbReference>
<organism evidence="3 4">
    <name type="scientific">Chryseobacterium artocarpi</name>
    <dbReference type="NCBI Taxonomy" id="1414727"/>
    <lineage>
        <taxon>Bacteria</taxon>
        <taxon>Pseudomonadati</taxon>
        <taxon>Bacteroidota</taxon>
        <taxon>Flavobacteriia</taxon>
        <taxon>Flavobacteriales</taxon>
        <taxon>Weeksellaceae</taxon>
        <taxon>Chryseobacterium group</taxon>
        <taxon>Chryseobacterium</taxon>
    </lineage>
</organism>
<comment type="caution">
    <text evidence="3">The sequence shown here is derived from an EMBL/GenBank/DDBJ whole genome shotgun (WGS) entry which is preliminary data.</text>
</comment>
<dbReference type="GO" id="GO:0016787">
    <property type="term" value="F:hydrolase activity"/>
    <property type="evidence" value="ECO:0007669"/>
    <property type="project" value="InterPro"/>
</dbReference>
<keyword evidence="1" id="KW-0472">Membrane</keyword>
<evidence type="ECO:0000313" key="3">
    <source>
        <dbReference type="EMBL" id="OCA76762.1"/>
    </source>
</evidence>